<protein>
    <submittedName>
        <fullName evidence="3">Outer membrane protein OmpK</fullName>
    </submittedName>
</protein>
<keyword evidence="2" id="KW-0732">Signal</keyword>
<keyword evidence="3" id="KW-0614">Plasmid</keyword>
<evidence type="ECO:0000256" key="1">
    <source>
        <dbReference type="ARBA" id="ARBA00008728"/>
    </source>
</evidence>
<accession>A0AAU7M072</accession>
<dbReference type="SUPFAM" id="SSF111364">
    <property type="entry name" value="Tsx-like channel"/>
    <property type="match status" value="1"/>
</dbReference>
<evidence type="ECO:0000313" key="3">
    <source>
        <dbReference type="EMBL" id="XBP73249.1"/>
    </source>
</evidence>
<dbReference type="Pfam" id="PF03502">
    <property type="entry name" value="Channel_Tsx"/>
    <property type="match status" value="1"/>
</dbReference>
<dbReference type="RefSeq" id="WP_349283324.1">
    <property type="nucleotide sequence ID" value="NZ_CBCSCU010000015.1"/>
</dbReference>
<comment type="similarity">
    <text evidence="1">Belongs to the nucleoside-specific channel-forming outer membrane porin (Tsx) (TC 1.B.10) family.</text>
</comment>
<dbReference type="Gene3D" id="2.40.230.20">
    <property type="entry name" value="Nucleoside-specific channel-forming protein, Tsx-like"/>
    <property type="match status" value="1"/>
</dbReference>
<evidence type="ECO:0000256" key="2">
    <source>
        <dbReference type="SAM" id="SignalP"/>
    </source>
</evidence>
<feature type="signal peptide" evidence="2">
    <location>
        <begin position="1"/>
        <end position="35"/>
    </location>
</feature>
<dbReference type="GO" id="GO:0009279">
    <property type="term" value="C:cell outer membrane"/>
    <property type="evidence" value="ECO:0007669"/>
    <property type="project" value="InterPro"/>
</dbReference>
<dbReference type="AlphaFoldDB" id="A0AAU7M072"/>
<dbReference type="InterPro" id="IPR036777">
    <property type="entry name" value="Channel_Tsx-like_sf"/>
</dbReference>
<reference evidence="3" key="1">
    <citation type="submission" date="2024-05" db="EMBL/GenBank/DDBJ databases">
        <authorList>
            <person name="Bunk B."/>
            <person name="Swiderski J."/>
            <person name="Sproer C."/>
            <person name="Thiel V."/>
        </authorList>
    </citation>
    <scope>NUCLEOTIDE SEQUENCE</scope>
    <source>
        <strain evidence="3">DSM 17735</strain>
        <plasmid evidence="3">p4</plasmid>
    </source>
</reference>
<organism evidence="3">
    <name type="scientific">Polaromonas hydrogenivorans</name>
    <dbReference type="NCBI Taxonomy" id="335476"/>
    <lineage>
        <taxon>Bacteria</taxon>
        <taxon>Pseudomonadati</taxon>
        <taxon>Pseudomonadota</taxon>
        <taxon>Betaproteobacteria</taxon>
        <taxon>Burkholderiales</taxon>
        <taxon>Comamonadaceae</taxon>
        <taxon>Polaromonas</taxon>
    </lineage>
</organism>
<sequence length="272" mass="29844">MTQPAATQTKTRSRFAALGAVLIASLLTPIQNACAADWSETNAQIYHGTGFRDPGNPENVSKTTVTLEHASGYAYGRNYFFVDSYWPSSGNAPRTNNFYGEYYHYLSLSKVTGKQMSFGPVKDVNVTAGVNAGAATDGAGTRVLLYGLTLDLDVPGFKFLSVDVLRYDDRSHFLGNPGNLSPTMQITPVWNVPFSLGSAQFAFTGFCDFIGSRGQGTSRQTLCQPQLRLDVGNFFGRKDAVYVGTEYQYWHNKFGMAGLNEHFANLWVGVKF</sequence>
<proteinExistence type="inferred from homology"/>
<name>A0AAU7M072_9BURK</name>
<gene>
    <name evidence="3" type="ORF">ABLV49_25170</name>
</gene>
<geneLocation type="plasmid" evidence="3">
    <name>p4</name>
</geneLocation>
<dbReference type="InterPro" id="IPR018013">
    <property type="entry name" value="Channel_Tsx-like"/>
</dbReference>
<dbReference type="EMBL" id="CP157679">
    <property type="protein sequence ID" value="XBP73249.1"/>
    <property type="molecule type" value="Genomic_DNA"/>
</dbReference>
<feature type="chain" id="PRO_5043649893" evidence="2">
    <location>
        <begin position="36"/>
        <end position="272"/>
    </location>
</feature>